<reference evidence="2" key="1">
    <citation type="submission" date="2022-10" db="EMBL/GenBank/DDBJ databases">
        <title>Comparative genomics and taxonomic characterization of three novel marine species of genus Reichenbachiella exhibiting antioxidant and polysaccharide degradation activities.</title>
        <authorList>
            <person name="Muhammad N."/>
            <person name="Lee Y.-J."/>
            <person name="Ko J."/>
            <person name="Kim S.-G."/>
        </authorList>
    </citation>
    <scope>NUCLEOTIDE SEQUENCE</scope>
    <source>
        <strain evidence="2">Wsw4-B4</strain>
    </source>
</reference>
<organism evidence="2 3">
    <name type="scientific">Reichenbachiella carrageenanivorans</name>
    <dbReference type="NCBI Taxonomy" id="2979869"/>
    <lineage>
        <taxon>Bacteria</taxon>
        <taxon>Pseudomonadati</taxon>
        <taxon>Bacteroidota</taxon>
        <taxon>Cytophagia</taxon>
        <taxon>Cytophagales</taxon>
        <taxon>Reichenbachiellaceae</taxon>
        <taxon>Reichenbachiella</taxon>
    </lineage>
</organism>
<proteinExistence type="predicted"/>
<dbReference type="RefSeq" id="WP_263050791.1">
    <property type="nucleotide sequence ID" value="NZ_CP106735.1"/>
</dbReference>
<protein>
    <submittedName>
        <fullName evidence="2">DUF4296 domain-containing protein</fullName>
    </submittedName>
</protein>
<sequence length="187" mass="21114">MGFSCSSTKDQQEIIPSATMVELLIDIHILEARVDKLRLSNDSAYAVYNTLERELFEKRGVDKPQYEVSYQYYLSNPILLDKIYTIVVDSLNVIQKRGYQEDSELMQVKLENDSMAVEGDSLTMEQDSLSVSLDSLAVDSLFVLQDSLAIVDSLLVPRDSLTIASDTLRQRKATIKPRAITRDSVLK</sequence>
<name>A0ABY6D1V3_9BACT</name>
<evidence type="ECO:0000313" key="2">
    <source>
        <dbReference type="EMBL" id="UXX79048.1"/>
    </source>
</evidence>
<dbReference type="Proteomes" id="UP001062165">
    <property type="component" value="Chromosome"/>
</dbReference>
<evidence type="ECO:0000259" key="1">
    <source>
        <dbReference type="Pfam" id="PF14129"/>
    </source>
</evidence>
<dbReference type="Pfam" id="PF14129">
    <property type="entry name" value="DUF4296"/>
    <property type="match status" value="1"/>
</dbReference>
<evidence type="ECO:0000313" key="3">
    <source>
        <dbReference type="Proteomes" id="UP001062165"/>
    </source>
</evidence>
<dbReference type="EMBL" id="CP106735">
    <property type="protein sequence ID" value="UXX79048.1"/>
    <property type="molecule type" value="Genomic_DNA"/>
</dbReference>
<feature type="domain" description="DUF4296" evidence="1">
    <location>
        <begin position="13"/>
        <end position="96"/>
    </location>
</feature>
<accession>A0ABY6D1V3</accession>
<keyword evidence="3" id="KW-1185">Reference proteome</keyword>
<gene>
    <name evidence="2" type="ORF">N7E81_16970</name>
</gene>
<dbReference type="InterPro" id="IPR025381">
    <property type="entry name" value="DUF4296"/>
</dbReference>